<dbReference type="Gene3D" id="3.30.950.10">
    <property type="entry name" value="Methyltransferase, Cobalt-precorrin-4 Transmethylase, Domain 2"/>
    <property type="match status" value="1"/>
</dbReference>
<dbReference type="HAMAP" id="MF_01877">
    <property type="entry name" value="16SrRNA_methyltr_I"/>
    <property type="match status" value="1"/>
</dbReference>
<sequence>MNQHDRAVISASTLYVVPTPIGNLGDITHRALEVLKSVDLIAAEDTRHTGLLLQHFAINARLFALHDHNEQQKADHLLAKLQEGQSIALVSDAGTPLINDPGYHLVRRCREAGIRVVPLPGACAAITALSAAGLASDRFCYEGFLPAKTKGRKDTLQALIEEPRTLIFYESTHRLLESLQDMVTVLGPQRYVVLARELTKTWESIHGAPVGELLAWVQEEETRRRGEMVLIVEGHKVQTDDALPAAALRTLTLLQKELPLKKAAALVAEIHGVKKNALYKYALELQNGGQGQAEDDI</sequence>
<dbReference type="InterPro" id="IPR014776">
    <property type="entry name" value="4pyrrole_Mease_sub2"/>
</dbReference>
<protein>
    <recommendedName>
        <fullName evidence="6">Ribosomal RNA small subunit methyltransferase I</fullName>
        <ecNumber evidence="6">2.1.1.198</ecNumber>
    </recommendedName>
    <alternativeName>
        <fullName evidence="6">16S rRNA 2'-O-ribose C1402 methyltransferase</fullName>
    </alternativeName>
    <alternativeName>
        <fullName evidence="6">rRNA (cytidine-2'-O-)-methyltransferase RsmI</fullName>
    </alternativeName>
</protein>
<keyword evidence="2 6" id="KW-0698">rRNA processing</keyword>
<dbReference type="SUPFAM" id="SSF53790">
    <property type="entry name" value="Tetrapyrrole methylase"/>
    <property type="match status" value="1"/>
</dbReference>
<dbReference type="Pfam" id="PF23016">
    <property type="entry name" value="RsmI_C"/>
    <property type="match status" value="1"/>
</dbReference>
<dbReference type="RefSeq" id="WP_053010107.1">
    <property type="nucleotide sequence ID" value="NZ_CWJI01000013.1"/>
</dbReference>
<evidence type="ECO:0000313" key="10">
    <source>
        <dbReference type="Proteomes" id="UP000043316"/>
    </source>
</evidence>
<dbReference type="GO" id="GO:0070677">
    <property type="term" value="F:rRNA (cytosine-2'-O-)-methyltransferase activity"/>
    <property type="evidence" value="ECO:0007669"/>
    <property type="project" value="UniProtKB-UniRule"/>
</dbReference>
<organism evidence="9 10">
    <name type="scientific">Yersinia intermedia</name>
    <dbReference type="NCBI Taxonomy" id="631"/>
    <lineage>
        <taxon>Bacteria</taxon>
        <taxon>Pseudomonadati</taxon>
        <taxon>Pseudomonadota</taxon>
        <taxon>Gammaproteobacteria</taxon>
        <taxon>Enterobacterales</taxon>
        <taxon>Yersiniaceae</taxon>
        <taxon>Yersinia</taxon>
    </lineage>
</organism>
<dbReference type="GO" id="GO:0005737">
    <property type="term" value="C:cytoplasm"/>
    <property type="evidence" value="ECO:0007669"/>
    <property type="project" value="UniProtKB-SubCell"/>
</dbReference>
<evidence type="ECO:0000256" key="4">
    <source>
        <dbReference type="ARBA" id="ARBA00022679"/>
    </source>
</evidence>
<dbReference type="InterPro" id="IPR035996">
    <property type="entry name" value="4pyrrol_Methylase_sf"/>
</dbReference>
<dbReference type="NCBIfam" id="NF011570">
    <property type="entry name" value="PRK14994.1"/>
    <property type="match status" value="1"/>
</dbReference>
<dbReference type="Proteomes" id="UP000043316">
    <property type="component" value="Unassembled WGS sequence"/>
</dbReference>
<dbReference type="CDD" id="cd11648">
    <property type="entry name" value="RsmI"/>
    <property type="match status" value="1"/>
</dbReference>
<dbReference type="InterPro" id="IPR008189">
    <property type="entry name" value="rRNA_ssu_MeTfrase_I"/>
</dbReference>
<keyword evidence="4 6" id="KW-0808">Transferase</keyword>
<dbReference type="PIRSF" id="PIRSF005917">
    <property type="entry name" value="MTase_YraL"/>
    <property type="match status" value="1"/>
</dbReference>
<dbReference type="EMBL" id="CWJI01000013">
    <property type="protein sequence ID" value="CRY56425.1"/>
    <property type="molecule type" value="Genomic_DNA"/>
</dbReference>
<dbReference type="InterPro" id="IPR014777">
    <property type="entry name" value="4pyrrole_Mease_sub1"/>
</dbReference>
<gene>
    <name evidence="6 9" type="primary">rsmI</name>
    <name evidence="9" type="ORF">ERS008476_03468</name>
</gene>
<evidence type="ECO:0000256" key="6">
    <source>
        <dbReference type="HAMAP-Rule" id="MF_01877"/>
    </source>
</evidence>
<dbReference type="EC" id="2.1.1.198" evidence="6"/>
<feature type="domain" description="Tetrapyrrole methylase" evidence="7">
    <location>
        <begin position="13"/>
        <end position="213"/>
    </location>
</feature>
<dbReference type="FunFam" id="3.40.1010.10:FF:000002">
    <property type="entry name" value="Ribosomal RNA small subunit methyltransferase I"/>
    <property type="match status" value="1"/>
</dbReference>
<evidence type="ECO:0000256" key="5">
    <source>
        <dbReference type="ARBA" id="ARBA00022691"/>
    </source>
</evidence>
<reference evidence="10" key="1">
    <citation type="submission" date="2015-03" db="EMBL/GenBank/DDBJ databases">
        <authorList>
            <consortium name="Pathogen Informatics"/>
        </authorList>
    </citation>
    <scope>NUCLEOTIDE SEQUENCE [LARGE SCALE GENOMIC DNA]</scope>
    <source>
        <strain evidence="10">R148</strain>
    </source>
</reference>
<dbReference type="FunFam" id="3.30.950.10:FF:000002">
    <property type="entry name" value="Ribosomal RNA small subunit methyltransferase I"/>
    <property type="match status" value="1"/>
</dbReference>
<evidence type="ECO:0000256" key="1">
    <source>
        <dbReference type="ARBA" id="ARBA00022490"/>
    </source>
</evidence>
<comment type="function">
    <text evidence="6">Catalyzes the 2'-O-methylation of the ribose of cytidine 1402 (C1402) in 16S rRNA.</text>
</comment>
<dbReference type="Pfam" id="PF00590">
    <property type="entry name" value="TP_methylase"/>
    <property type="match status" value="1"/>
</dbReference>
<dbReference type="PROSITE" id="PS01296">
    <property type="entry name" value="RSMI"/>
    <property type="match status" value="1"/>
</dbReference>
<dbReference type="InterPro" id="IPR053910">
    <property type="entry name" value="RsmI_HTH"/>
</dbReference>
<dbReference type="Gene3D" id="3.40.1010.10">
    <property type="entry name" value="Cobalt-precorrin-4 Transmethylase, Domain 1"/>
    <property type="match status" value="1"/>
</dbReference>
<dbReference type="PANTHER" id="PTHR46111">
    <property type="entry name" value="RIBOSOMAL RNA SMALL SUBUNIT METHYLTRANSFERASE I"/>
    <property type="match status" value="1"/>
</dbReference>
<evidence type="ECO:0000313" key="9">
    <source>
        <dbReference type="EMBL" id="CRY56425.1"/>
    </source>
</evidence>
<dbReference type="PANTHER" id="PTHR46111:SF1">
    <property type="entry name" value="RIBOSOMAL RNA SMALL SUBUNIT METHYLTRANSFERASE I"/>
    <property type="match status" value="1"/>
</dbReference>
<dbReference type="NCBIfam" id="TIGR00096">
    <property type="entry name" value="16S rRNA (cytidine(1402)-2'-O)-methyltransferase"/>
    <property type="match status" value="1"/>
</dbReference>
<feature type="domain" description="RsmI HTH" evidence="8">
    <location>
        <begin position="241"/>
        <end position="286"/>
    </location>
</feature>
<accession>A0A0H5LZB7</accession>
<name>A0A0H5LZB7_YERIN</name>
<dbReference type="AlphaFoldDB" id="A0A0H5LZB7"/>
<comment type="subcellular location">
    <subcellularLocation>
        <location evidence="6">Cytoplasm</location>
    </subcellularLocation>
</comment>
<evidence type="ECO:0000259" key="8">
    <source>
        <dbReference type="Pfam" id="PF23016"/>
    </source>
</evidence>
<keyword evidence="3 6" id="KW-0489">Methyltransferase</keyword>
<dbReference type="InterPro" id="IPR000878">
    <property type="entry name" value="4pyrrol_Mease"/>
</dbReference>
<keyword evidence="5 6" id="KW-0949">S-adenosyl-L-methionine</keyword>
<dbReference type="InterPro" id="IPR018063">
    <property type="entry name" value="SAM_MeTrfase_RsmI_CS"/>
</dbReference>
<comment type="catalytic activity">
    <reaction evidence="6">
        <text>cytidine(1402) in 16S rRNA + S-adenosyl-L-methionine = 2'-O-methylcytidine(1402) in 16S rRNA + S-adenosyl-L-homocysteine + H(+)</text>
        <dbReference type="Rhea" id="RHEA:42924"/>
        <dbReference type="Rhea" id="RHEA-COMP:10285"/>
        <dbReference type="Rhea" id="RHEA-COMP:10286"/>
        <dbReference type="ChEBI" id="CHEBI:15378"/>
        <dbReference type="ChEBI" id="CHEBI:57856"/>
        <dbReference type="ChEBI" id="CHEBI:59789"/>
        <dbReference type="ChEBI" id="CHEBI:74495"/>
        <dbReference type="ChEBI" id="CHEBI:82748"/>
        <dbReference type="EC" id="2.1.1.198"/>
    </reaction>
</comment>
<evidence type="ECO:0000256" key="3">
    <source>
        <dbReference type="ARBA" id="ARBA00022603"/>
    </source>
</evidence>
<evidence type="ECO:0000259" key="7">
    <source>
        <dbReference type="Pfam" id="PF00590"/>
    </source>
</evidence>
<keyword evidence="1 6" id="KW-0963">Cytoplasm</keyword>
<evidence type="ECO:0000256" key="2">
    <source>
        <dbReference type="ARBA" id="ARBA00022552"/>
    </source>
</evidence>
<proteinExistence type="inferred from homology"/>
<comment type="similarity">
    <text evidence="6">Belongs to the methyltransferase superfamily. RsmI family.</text>
</comment>